<dbReference type="InterPro" id="IPR017969">
    <property type="entry name" value="Heavy-metal-associated_CS"/>
</dbReference>
<evidence type="ECO:0000256" key="1">
    <source>
        <dbReference type="ARBA" id="ARBA00022723"/>
    </source>
</evidence>
<keyword evidence="1" id="KW-0479">Metal-binding</keyword>
<accession>A0ABY4MZ43</accession>
<dbReference type="CDD" id="cd00371">
    <property type="entry name" value="HMA"/>
    <property type="match status" value="1"/>
</dbReference>
<evidence type="ECO:0000259" key="2">
    <source>
        <dbReference type="PROSITE" id="PS50846"/>
    </source>
</evidence>
<dbReference type="Pfam" id="PF00403">
    <property type="entry name" value="HMA"/>
    <property type="match status" value="1"/>
</dbReference>
<sequence>MASNDYQVTGMTCGHCELSVREEVGEIPGITDIQVSVQTGKLSVTADGDIDDAKVLAAVEEAGYSAVRV</sequence>
<gene>
    <name evidence="3" type="ORF">M3M28_04430</name>
</gene>
<protein>
    <submittedName>
        <fullName evidence="3">Heavy-metal-associated domain-containing protein</fullName>
    </submittedName>
</protein>
<evidence type="ECO:0000313" key="3">
    <source>
        <dbReference type="EMBL" id="UQN15706.1"/>
    </source>
</evidence>
<feature type="domain" description="HMA" evidence="2">
    <location>
        <begin position="2"/>
        <end position="67"/>
    </location>
</feature>
<dbReference type="PROSITE" id="PS50846">
    <property type="entry name" value="HMA_2"/>
    <property type="match status" value="1"/>
</dbReference>
<name>A0ABY4MZ43_9MICO</name>
<proteinExistence type="predicted"/>
<dbReference type="InterPro" id="IPR006121">
    <property type="entry name" value="HMA_dom"/>
</dbReference>
<reference evidence="3" key="1">
    <citation type="submission" date="2022-05" db="EMBL/GenBank/DDBJ databases">
        <title>Complete genome sequence of toluene-degrading Gulosibacter sediminis strain ACHW.36C.</title>
        <authorList>
            <person name="Wai A.C."/>
            <person name="Lai G.K."/>
            <person name="Griffin S.D."/>
            <person name="Leung F.C."/>
        </authorList>
    </citation>
    <scope>NUCLEOTIDE SEQUENCE [LARGE SCALE GENOMIC DNA]</scope>
    <source>
        <strain evidence="3">ACHW.36C</strain>
    </source>
</reference>
<dbReference type="EMBL" id="CP097160">
    <property type="protein sequence ID" value="UQN15706.1"/>
    <property type="molecule type" value="Genomic_DNA"/>
</dbReference>
<dbReference type="Gene3D" id="3.30.70.100">
    <property type="match status" value="1"/>
</dbReference>
<dbReference type="InterPro" id="IPR036163">
    <property type="entry name" value="HMA_dom_sf"/>
</dbReference>
<organism evidence="3">
    <name type="scientific">Gulosibacter sediminis</name>
    <dbReference type="NCBI Taxonomy" id="1729695"/>
    <lineage>
        <taxon>Bacteria</taxon>
        <taxon>Bacillati</taxon>
        <taxon>Actinomycetota</taxon>
        <taxon>Actinomycetes</taxon>
        <taxon>Micrococcales</taxon>
        <taxon>Microbacteriaceae</taxon>
        <taxon>Gulosibacter</taxon>
    </lineage>
</organism>
<dbReference type="PROSITE" id="PS01047">
    <property type="entry name" value="HMA_1"/>
    <property type="match status" value="1"/>
</dbReference>
<dbReference type="SUPFAM" id="SSF55008">
    <property type="entry name" value="HMA, heavy metal-associated domain"/>
    <property type="match status" value="1"/>
</dbReference>